<accession>A0A7U8GT08</accession>
<organism evidence="2 3">
    <name type="scientific">Neptuniibacter caesariensis</name>
    <dbReference type="NCBI Taxonomy" id="207954"/>
    <lineage>
        <taxon>Bacteria</taxon>
        <taxon>Pseudomonadati</taxon>
        <taxon>Pseudomonadota</taxon>
        <taxon>Gammaproteobacteria</taxon>
        <taxon>Oceanospirillales</taxon>
        <taxon>Oceanospirillaceae</taxon>
        <taxon>Neptuniibacter</taxon>
    </lineage>
</organism>
<evidence type="ECO:0000313" key="2">
    <source>
        <dbReference type="EMBL" id="EAR61828.1"/>
    </source>
</evidence>
<feature type="signal peptide" evidence="1">
    <location>
        <begin position="1"/>
        <end position="18"/>
    </location>
</feature>
<gene>
    <name evidence="2" type="ORF">MED92_02733</name>
</gene>
<name>A0A7U8GT08_NEPCE</name>
<sequence length="136" mass="15353">MIRVLVLLLLLLPRTALSEVIVNSDVSIDKVSRHYLLSVFSMRARTWPDGQAVRVFILPPYQPPHKKFVKQELGLFPYQLIKIWDRAVFSGAGQSPIVVANHREMLERVKSTAGAIGYIQDPKFQGGDDVKVLQVD</sequence>
<dbReference type="EMBL" id="AAOW01000005">
    <property type="protein sequence ID" value="EAR61828.1"/>
    <property type="molecule type" value="Genomic_DNA"/>
</dbReference>
<dbReference type="SUPFAM" id="SSF53850">
    <property type="entry name" value="Periplasmic binding protein-like II"/>
    <property type="match status" value="1"/>
</dbReference>
<proteinExistence type="predicted"/>
<keyword evidence="1" id="KW-0732">Signal</keyword>
<dbReference type="OrthoDB" id="5368544at2"/>
<reference evidence="2 3" key="1">
    <citation type="submission" date="2006-02" db="EMBL/GenBank/DDBJ databases">
        <authorList>
            <person name="Pinhassi J."/>
            <person name="Pedros-Alio C."/>
            <person name="Ferriera S."/>
            <person name="Johnson J."/>
            <person name="Kravitz S."/>
            <person name="Halpern A."/>
            <person name="Remington K."/>
            <person name="Beeson K."/>
            <person name="Tran B."/>
            <person name="Rogers Y.-H."/>
            <person name="Friedman R."/>
            <person name="Venter J.C."/>
        </authorList>
    </citation>
    <scope>NUCLEOTIDE SEQUENCE [LARGE SCALE GENOMIC DNA]</scope>
    <source>
        <strain evidence="2 3">MED92</strain>
    </source>
</reference>
<comment type="caution">
    <text evidence="2">The sequence shown here is derived from an EMBL/GenBank/DDBJ whole genome shotgun (WGS) entry which is preliminary data.</text>
</comment>
<dbReference type="Gene3D" id="3.40.190.10">
    <property type="entry name" value="Periplasmic binding protein-like II"/>
    <property type="match status" value="1"/>
</dbReference>
<keyword evidence="3" id="KW-1185">Reference proteome</keyword>
<dbReference type="AlphaFoldDB" id="A0A7U8GT08"/>
<dbReference type="RefSeq" id="WP_007022563.1">
    <property type="nucleotide sequence ID" value="NZ_CH724127.1"/>
</dbReference>
<evidence type="ECO:0000256" key="1">
    <source>
        <dbReference type="SAM" id="SignalP"/>
    </source>
</evidence>
<evidence type="ECO:0008006" key="4">
    <source>
        <dbReference type="Google" id="ProtNLM"/>
    </source>
</evidence>
<protein>
    <recommendedName>
        <fullName evidence="4">PBP domain-containing protein</fullName>
    </recommendedName>
</protein>
<evidence type="ECO:0000313" key="3">
    <source>
        <dbReference type="Proteomes" id="UP000002171"/>
    </source>
</evidence>
<dbReference type="Proteomes" id="UP000002171">
    <property type="component" value="Unassembled WGS sequence"/>
</dbReference>
<feature type="chain" id="PRO_5030717831" description="PBP domain-containing protein" evidence="1">
    <location>
        <begin position="19"/>
        <end position="136"/>
    </location>
</feature>